<evidence type="ECO:0000256" key="2">
    <source>
        <dbReference type="SAM" id="SignalP"/>
    </source>
</evidence>
<feature type="compositionally biased region" description="Low complexity" evidence="1">
    <location>
        <begin position="59"/>
        <end position="74"/>
    </location>
</feature>
<evidence type="ECO:0000313" key="3">
    <source>
        <dbReference type="EMBL" id="KAL1115279.1"/>
    </source>
</evidence>
<feature type="region of interest" description="Disordered" evidence="1">
    <location>
        <begin position="37"/>
        <end position="80"/>
    </location>
</feature>
<feature type="chain" id="PRO_5044788535" evidence="2">
    <location>
        <begin position="19"/>
        <end position="217"/>
    </location>
</feature>
<evidence type="ECO:0000256" key="1">
    <source>
        <dbReference type="SAM" id="MobiDB-lite"/>
    </source>
</evidence>
<proteinExistence type="predicted"/>
<dbReference type="PANTHER" id="PTHR40240:SF1">
    <property type="entry name" value="PLEXUS, ISOFORM A"/>
    <property type="match status" value="1"/>
</dbReference>
<comment type="caution">
    <text evidence="3">The sequence shown here is derived from an EMBL/GenBank/DDBJ whole genome shotgun (WGS) entry which is preliminary data.</text>
</comment>
<keyword evidence="2" id="KW-0732">Signal</keyword>
<dbReference type="Proteomes" id="UP001558652">
    <property type="component" value="Unassembled WGS sequence"/>
</dbReference>
<gene>
    <name evidence="3" type="ORF">AAG570_007310</name>
</gene>
<sequence length="217" mass="23843">MCFLFIFFFGVHVNLYNSLVDRDSGLSSLEEGTISSGVPKHSDSALDLRQSSPSISTAPNGGHSNPGSYSSSSGTDILDLSMPDKNSNTQVCYVCGEEHKRGSLTHIGARPLTNQPFFPSLMLHPRPARSRPMDSAGRVLACQACHNHLLHQWQVRSVLDLTFRLVGVAQNSKNNIFIGFLAKSSRGVSAKRGYYVPKRIFFLSTFLITCKSADKDF</sequence>
<dbReference type="EMBL" id="JBFDAA010000020">
    <property type="protein sequence ID" value="KAL1115279.1"/>
    <property type="molecule type" value="Genomic_DNA"/>
</dbReference>
<protein>
    <submittedName>
        <fullName evidence="3">Uncharacterized protein</fullName>
    </submittedName>
</protein>
<accession>A0ABD0YE13</accession>
<evidence type="ECO:0000313" key="4">
    <source>
        <dbReference type="Proteomes" id="UP001558652"/>
    </source>
</evidence>
<dbReference type="AlphaFoldDB" id="A0ABD0YE13"/>
<dbReference type="PANTHER" id="PTHR40240">
    <property type="entry name" value="PLEXUS, ISOFORM A"/>
    <property type="match status" value="1"/>
</dbReference>
<name>A0ABD0YE13_9HEMI</name>
<feature type="compositionally biased region" description="Polar residues" evidence="1">
    <location>
        <begin position="49"/>
        <end position="58"/>
    </location>
</feature>
<organism evidence="3 4">
    <name type="scientific">Ranatra chinensis</name>
    <dbReference type="NCBI Taxonomy" id="642074"/>
    <lineage>
        <taxon>Eukaryota</taxon>
        <taxon>Metazoa</taxon>
        <taxon>Ecdysozoa</taxon>
        <taxon>Arthropoda</taxon>
        <taxon>Hexapoda</taxon>
        <taxon>Insecta</taxon>
        <taxon>Pterygota</taxon>
        <taxon>Neoptera</taxon>
        <taxon>Paraneoptera</taxon>
        <taxon>Hemiptera</taxon>
        <taxon>Heteroptera</taxon>
        <taxon>Panheteroptera</taxon>
        <taxon>Nepomorpha</taxon>
        <taxon>Nepidae</taxon>
        <taxon>Ranatrinae</taxon>
        <taxon>Ranatra</taxon>
    </lineage>
</organism>
<keyword evidence="4" id="KW-1185">Reference proteome</keyword>
<reference evidence="3 4" key="1">
    <citation type="submission" date="2024-07" db="EMBL/GenBank/DDBJ databases">
        <title>Chromosome-level genome assembly of the water stick insect Ranatra chinensis (Heteroptera: Nepidae).</title>
        <authorList>
            <person name="Liu X."/>
        </authorList>
    </citation>
    <scope>NUCLEOTIDE SEQUENCE [LARGE SCALE GENOMIC DNA]</scope>
    <source>
        <strain evidence="3">Cailab_2021Rc</strain>
        <tissue evidence="3">Muscle</tissue>
    </source>
</reference>
<feature type="signal peptide" evidence="2">
    <location>
        <begin position="1"/>
        <end position="18"/>
    </location>
</feature>